<protein>
    <submittedName>
        <fullName evidence="1">Uncharacterized protein</fullName>
    </submittedName>
</protein>
<name>A0A0F9RWL9_9ZZZZ</name>
<proteinExistence type="predicted"/>
<comment type="caution">
    <text evidence="1">The sequence shown here is derived from an EMBL/GenBank/DDBJ whole genome shotgun (WGS) entry which is preliminary data.</text>
</comment>
<accession>A0A0F9RWL9</accession>
<reference evidence="1" key="1">
    <citation type="journal article" date="2015" name="Nature">
        <title>Complex archaea that bridge the gap between prokaryotes and eukaryotes.</title>
        <authorList>
            <person name="Spang A."/>
            <person name="Saw J.H."/>
            <person name="Jorgensen S.L."/>
            <person name="Zaremba-Niedzwiedzka K."/>
            <person name="Martijn J."/>
            <person name="Lind A.E."/>
            <person name="van Eijk R."/>
            <person name="Schleper C."/>
            <person name="Guy L."/>
            <person name="Ettema T.J."/>
        </authorList>
    </citation>
    <scope>NUCLEOTIDE SEQUENCE</scope>
</reference>
<dbReference type="AlphaFoldDB" id="A0A0F9RWL9"/>
<evidence type="ECO:0000313" key="1">
    <source>
        <dbReference type="EMBL" id="KKN21618.1"/>
    </source>
</evidence>
<sequence length="47" mass="5461">MTLSEFFETIYPLLVNKTMDRVEKVLTDGTRIKAYWAGTIIRIDITP</sequence>
<organism evidence="1">
    <name type="scientific">marine sediment metagenome</name>
    <dbReference type="NCBI Taxonomy" id="412755"/>
    <lineage>
        <taxon>unclassified sequences</taxon>
        <taxon>metagenomes</taxon>
        <taxon>ecological metagenomes</taxon>
    </lineage>
</organism>
<gene>
    <name evidence="1" type="ORF">LCGC14_0923600</name>
</gene>
<dbReference type="EMBL" id="LAZR01003132">
    <property type="protein sequence ID" value="KKN21618.1"/>
    <property type="molecule type" value="Genomic_DNA"/>
</dbReference>